<evidence type="ECO:0000313" key="3">
    <source>
        <dbReference type="Proteomes" id="UP000630923"/>
    </source>
</evidence>
<feature type="region of interest" description="Disordered" evidence="1">
    <location>
        <begin position="1"/>
        <end position="35"/>
    </location>
</feature>
<comment type="caution">
    <text evidence="2">The sequence shown here is derived from an EMBL/GenBank/DDBJ whole genome shotgun (WGS) entry which is preliminary data.</text>
</comment>
<keyword evidence="3" id="KW-1185">Reference proteome</keyword>
<dbReference type="EMBL" id="BNCI01000001">
    <property type="protein sequence ID" value="GHF14671.1"/>
    <property type="molecule type" value="Genomic_DNA"/>
</dbReference>
<sequence>MSDQPIPAPKDAQKAPRSTPNDLTQLENVSQSDKPAGKEYIRDRWVSFDRDYWLDREKMDIVADHFETEIDACQDRKRKRKGADREKFRATLKAILLDLLVSYQANPQTWLIHSRRKAWYTERGPMGTLARYHNPLVAYQPVISIMDGLQTLELVSYKLGFNDRREGGTGRHSRVRPKKALIDQLLGFGLYTNAVSFRDDRETLILRSKKERVGGHYVKEDLPYDDNDYTVRMRDNLRRINNKLAQTKITLNIPEADLKTLKREHQKKQQEDFEVGETQRPDFDLTSTRLRRIFSHGSFDLGGRFYGAWWMQFSEDKRSKIMINDTYTVELDFKSMHPRMLYDRIKTEPPMEDLYDLPEVLPSASPKDRRRMIKTYFQKLLNGKDLSRMNFDSLIDRVISLEDYPDFVSFAQAIMDQHPHLKPFFLSRVGLELQRIDSNIAERVMLTMLDGYGQTVLPIHDSFIVDHEYAQDLKDSMMEAYYHFTGWTPVIS</sequence>
<organism evidence="2 3">
    <name type="scientific">Kordiimonas sediminis</name>
    <dbReference type="NCBI Taxonomy" id="1735581"/>
    <lineage>
        <taxon>Bacteria</taxon>
        <taxon>Pseudomonadati</taxon>
        <taxon>Pseudomonadota</taxon>
        <taxon>Alphaproteobacteria</taxon>
        <taxon>Kordiimonadales</taxon>
        <taxon>Kordiimonadaceae</taxon>
        <taxon>Kordiimonas</taxon>
    </lineage>
</organism>
<feature type="compositionally biased region" description="Polar residues" evidence="1">
    <location>
        <begin position="16"/>
        <end position="33"/>
    </location>
</feature>
<gene>
    <name evidence="2" type="ORF">GCM10017044_05960</name>
</gene>
<evidence type="ECO:0000313" key="2">
    <source>
        <dbReference type="EMBL" id="GHF14671.1"/>
    </source>
</evidence>
<reference evidence="2" key="1">
    <citation type="journal article" date="2014" name="Int. J. Syst. Evol. Microbiol.">
        <title>Complete genome sequence of Corynebacterium casei LMG S-19264T (=DSM 44701T), isolated from a smear-ripened cheese.</title>
        <authorList>
            <consortium name="US DOE Joint Genome Institute (JGI-PGF)"/>
            <person name="Walter F."/>
            <person name="Albersmeier A."/>
            <person name="Kalinowski J."/>
            <person name="Ruckert C."/>
        </authorList>
    </citation>
    <scope>NUCLEOTIDE SEQUENCE</scope>
    <source>
        <strain evidence="2">KCTC 42590</strain>
    </source>
</reference>
<dbReference type="RefSeq" id="WP_191250060.1">
    <property type="nucleotide sequence ID" value="NZ_BNCI01000001.1"/>
</dbReference>
<evidence type="ECO:0000256" key="1">
    <source>
        <dbReference type="SAM" id="MobiDB-lite"/>
    </source>
</evidence>
<protein>
    <submittedName>
        <fullName evidence="2">Uncharacterized protein</fullName>
    </submittedName>
</protein>
<dbReference type="AlphaFoldDB" id="A0A919ANP7"/>
<dbReference type="Proteomes" id="UP000630923">
    <property type="component" value="Unassembled WGS sequence"/>
</dbReference>
<reference evidence="2" key="2">
    <citation type="submission" date="2020-09" db="EMBL/GenBank/DDBJ databases">
        <authorList>
            <person name="Sun Q."/>
            <person name="Kim S."/>
        </authorList>
    </citation>
    <scope>NUCLEOTIDE SEQUENCE</scope>
    <source>
        <strain evidence="2">KCTC 42590</strain>
    </source>
</reference>
<name>A0A919ANP7_9PROT</name>
<proteinExistence type="predicted"/>
<accession>A0A919ANP7</accession>